<feature type="chain" id="PRO_5041911607" description="Cellobiose dehydrogenase cytochrome domain-containing protein" evidence="1">
    <location>
        <begin position="21"/>
        <end position="212"/>
    </location>
</feature>
<proteinExistence type="predicted"/>
<dbReference type="AlphaFoldDB" id="A0AAD6YIQ2"/>
<evidence type="ECO:0000313" key="3">
    <source>
        <dbReference type="Proteomes" id="UP001219525"/>
    </source>
</evidence>
<dbReference type="EMBL" id="JARJCW010000010">
    <property type="protein sequence ID" value="KAJ7220164.1"/>
    <property type="molecule type" value="Genomic_DNA"/>
</dbReference>
<evidence type="ECO:0000313" key="2">
    <source>
        <dbReference type="EMBL" id="KAJ7220164.1"/>
    </source>
</evidence>
<accession>A0AAD6YIQ2</accession>
<reference evidence="2" key="1">
    <citation type="submission" date="2023-03" db="EMBL/GenBank/DDBJ databases">
        <title>Massive genome expansion in bonnet fungi (Mycena s.s.) driven by repeated elements and novel gene families across ecological guilds.</title>
        <authorList>
            <consortium name="Lawrence Berkeley National Laboratory"/>
            <person name="Harder C.B."/>
            <person name="Miyauchi S."/>
            <person name="Viragh M."/>
            <person name="Kuo A."/>
            <person name="Thoen E."/>
            <person name="Andreopoulos B."/>
            <person name="Lu D."/>
            <person name="Skrede I."/>
            <person name="Drula E."/>
            <person name="Henrissat B."/>
            <person name="Morin E."/>
            <person name="Kohler A."/>
            <person name="Barry K."/>
            <person name="LaButti K."/>
            <person name="Morin E."/>
            <person name="Salamov A."/>
            <person name="Lipzen A."/>
            <person name="Mereny Z."/>
            <person name="Hegedus B."/>
            <person name="Baldrian P."/>
            <person name="Stursova M."/>
            <person name="Weitz H."/>
            <person name="Taylor A."/>
            <person name="Grigoriev I.V."/>
            <person name="Nagy L.G."/>
            <person name="Martin F."/>
            <person name="Kauserud H."/>
        </authorList>
    </citation>
    <scope>NUCLEOTIDE SEQUENCE</scope>
    <source>
        <strain evidence="2">9144</strain>
    </source>
</reference>
<organism evidence="2 3">
    <name type="scientific">Mycena pura</name>
    <dbReference type="NCBI Taxonomy" id="153505"/>
    <lineage>
        <taxon>Eukaryota</taxon>
        <taxon>Fungi</taxon>
        <taxon>Dikarya</taxon>
        <taxon>Basidiomycota</taxon>
        <taxon>Agaricomycotina</taxon>
        <taxon>Agaricomycetes</taxon>
        <taxon>Agaricomycetidae</taxon>
        <taxon>Agaricales</taxon>
        <taxon>Marasmiineae</taxon>
        <taxon>Mycenaceae</taxon>
        <taxon>Mycena</taxon>
    </lineage>
</organism>
<keyword evidence="1" id="KW-0732">Signal</keyword>
<sequence length="212" mass="22526">MLFLLHTVLTTLLSLSAVDAFCGDNGGVKLGWGSQAAADQEGFRAVFGFNASGPFDAAGHPILSVLTGGEDHPWEAFLCGQVNSPPGESYPQTNFGWVDVTTSQAAYHPDGGADIVFHSLCARRAQRDLAPAVLERHLGGPQPEADIRVIGVHHVRARLSGEPVQIAVVPKRVNGLHTVASPPERQGRRVFASGLYARRPSCVNGIRDGDDS</sequence>
<name>A0AAD6YIQ2_9AGAR</name>
<feature type="signal peptide" evidence="1">
    <location>
        <begin position="1"/>
        <end position="20"/>
    </location>
</feature>
<evidence type="ECO:0000256" key="1">
    <source>
        <dbReference type="SAM" id="SignalP"/>
    </source>
</evidence>
<gene>
    <name evidence="2" type="ORF">GGX14DRAFT_585835</name>
</gene>
<evidence type="ECO:0008006" key="4">
    <source>
        <dbReference type="Google" id="ProtNLM"/>
    </source>
</evidence>
<protein>
    <recommendedName>
        <fullName evidence="4">Cellobiose dehydrogenase cytochrome domain-containing protein</fullName>
    </recommendedName>
</protein>
<comment type="caution">
    <text evidence="2">The sequence shown here is derived from an EMBL/GenBank/DDBJ whole genome shotgun (WGS) entry which is preliminary data.</text>
</comment>
<keyword evidence="3" id="KW-1185">Reference proteome</keyword>
<dbReference type="Proteomes" id="UP001219525">
    <property type="component" value="Unassembled WGS sequence"/>
</dbReference>